<sequence>MMLSFSTLPCEGWSVEQLIEGCKQHGYSGIELKIDYGYAITPDSTEEEVKAAAARFREAGITVTNIGSGILLNGLGEEREARRSLSRHIRIAELLEAGGIRIFTGTFFKKISERNQAHDKERLIRHIQEACDEALARGTGVGIWIETHNEFSTGMQLKPMLEAIHRSNCRIIYDIIHPYEFGEAPADTIRLLGPFIAHVHMKDGVPFEEADMHEWKYTRTGDGQLPLAAIVELLKDSGYAGYYSLEWETKWRPELKELDLALDSVFADYVQLMSGILAE</sequence>
<dbReference type="RefSeq" id="WP_284238545.1">
    <property type="nucleotide sequence ID" value="NZ_BSSQ01000009.1"/>
</dbReference>
<name>A0ABQ6GER7_9BACL</name>
<dbReference type="InterPro" id="IPR050312">
    <property type="entry name" value="IolE/XylAMocC-like"/>
</dbReference>
<evidence type="ECO:0000313" key="3">
    <source>
        <dbReference type="Proteomes" id="UP001157114"/>
    </source>
</evidence>
<dbReference type="InterPro" id="IPR036237">
    <property type="entry name" value="Xyl_isomerase-like_sf"/>
</dbReference>
<feature type="domain" description="Xylose isomerase-like TIM barrel" evidence="1">
    <location>
        <begin position="22"/>
        <end position="253"/>
    </location>
</feature>
<gene>
    <name evidence="2" type="ORF">MU1_21330</name>
</gene>
<dbReference type="PANTHER" id="PTHR12110">
    <property type="entry name" value="HYDROXYPYRUVATE ISOMERASE"/>
    <property type="match status" value="1"/>
</dbReference>
<dbReference type="EMBL" id="BSSQ01000009">
    <property type="protein sequence ID" value="GLX67788.1"/>
    <property type="molecule type" value="Genomic_DNA"/>
</dbReference>
<reference evidence="2 3" key="1">
    <citation type="submission" date="2023-03" db="EMBL/GenBank/DDBJ databases">
        <title>Draft genome sequence of the bacteria which degrade cell wall of Tricholomamatutake.</title>
        <authorList>
            <person name="Konishi Y."/>
            <person name="Fukuta Y."/>
            <person name="Shirasaka N."/>
        </authorList>
    </citation>
    <scope>NUCLEOTIDE SEQUENCE [LARGE SCALE GENOMIC DNA]</scope>
    <source>
        <strain evidence="3">mu1</strain>
    </source>
</reference>
<keyword evidence="3" id="KW-1185">Reference proteome</keyword>
<dbReference type="Gene3D" id="3.20.20.150">
    <property type="entry name" value="Divalent-metal-dependent TIM barrel enzymes"/>
    <property type="match status" value="1"/>
</dbReference>
<evidence type="ECO:0000313" key="2">
    <source>
        <dbReference type="EMBL" id="GLX67788.1"/>
    </source>
</evidence>
<dbReference type="InterPro" id="IPR013022">
    <property type="entry name" value="Xyl_isomerase-like_TIM-brl"/>
</dbReference>
<dbReference type="Pfam" id="PF01261">
    <property type="entry name" value="AP_endonuc_2"/>
    <property type="match status" value="1"/>
</dbReference>
<dbReference type="Proteomes" id="UP001157114">
    <property type="component" value="Unassembled WGS sequence"/>
</dbReference>
<dbReference type="SUPFAM" id="SSF51658">
    <property type="entry name" value="Xylose isomerase-like"/>
    <property type="match status" value="1"/>
</dbReference>
<comment type="caution">
    <text evidence="2">The sequence shown here is derived from an EMBL/GenBank/DDBJ whole genome shotgun (WGS) entry which is preliminary data.</text>
</comment>
<protein>
    <recommendedName>
        <fullName evidence="1">Xylose isomerase-like TIM barrel domain-containing protein</fullName>
    </recommendedName>
</protein>
<accession>A0ABQ6GER7</accession>
<organism evidence="2 3">
    <name type="scientific">Paenibacillus glycanilyticus</name>
    <dbReference type="NCBI Taxonomy" id="126569"/>
    <lineage>
        <taxon>Bacteria</taxon>
        <taxon>Bacillati</taxon>
        <taxon>Bacillota</taxon>
        <taxon>Bacilli</taxon>
        <taxon>Bacillales</taxon>
        <taxon>Paenibacillaceae</taxon>
        <taxon>Paenibacillus</taxon>
    </lineage>
</organism>
<evidence type="ECO:0000259" key="1">
    <source>
        <dbReference type="Pfam" id="PF01261"/>
    </source>
</evidence>
<proteinExistence type="predicted"/>